<dbReference type="InterPro" id="IPR011762">
    <property type="entry name" value="COA_CT_N"/>
</dbReference>
<dbReference type="PANTHER" id="PTHR45728:SF3">
    <property type="entry name" value="ACETYL-COA CARBOXYLASE"/>
    <property type="match status" value="1"/>
</dbReference>
<dbReference type="PANTHER" id="PTHR45728">
    <property type="entry name" value="ACETYL-COA CARBOXYLASE, ISOFORM A"/>
    <property type="match status" value="1"/>
</dbReference>
<dbReference type="Pfam" id="PF01039">
    <property type="entry name" value="Carboxyl_trans"/>
    <property type="match status" value="1"/>
</dbReference>
<reference evidence="2 3" key="2">
    <citation type="submission" date="2018-11" db="EMBL/GenBank/DDBJ databases">
        <authorList>
            <consortium name="Pathogen Informatics"/>
        </authorList>
    </citation>
    <scope>NUCLEOTIDE SEQUENCE [LARGE SCALE GENOMIC DNA]</scope>
</reference>
<dbReference type="GO" id="GO:0003989">
    <property type="term" value="F:acetyl-CoA carboxylase activity"/>
    <property type="evidence" value="ECO:0007669"/>
    <property type="project" value="InterPro"/>
</dbReference>
<reference evidence="4" key="1">
    <citation type="submission" date="2016-06" db="UniProtKB">
        <authorList>
            <consortium name="WormBaseParasite"/>
        </authorList>
    </citation>
    <scope>IDENTIFICATION</scope>
</reference>
<dbReference type="InterPro" id="IPR034733">
    <property type="entry name" value="AcCoA_carboxyl_beta"/>
</dbReference>
<dbReference type="GO" id="GO:0005739">
    <property type="term" value="C:mitochondrion"/>
    <property type="evidence" value="ECO:0007669"/>
    <property type="project" value="TreeGrafter"/>
</dbReference>
<name>A0A183EUT8_9BILA</name>
<evidence type="ECO:0000313" key="2">
    <source>
        <dbReference type="EMBL" id="VDN43251.1"/>
    </source>
</evidence>
<sequence length="232" mass="27208">MFQWLHVDAGMDGFEHGLEIMVDSRRNPDWNPFIDPYPGRCEIDKRRLRARVLKTTYVYDYPLLFERAILAMWPNEPNERPQKLAVCQFHELIYDESTKQLIEMEEPGTLSKIGMVAWRVKMLVPEYPEGREVVVIANDISHQIGSFSMREHRLYYEASRLSRKEGIPRIYIAANSGARIGLSADVSFVLFRFPPSFRFGFLFLFFKLCRRVLPTNTRLFADKMQSLGYFGH</sequence>
<organism evidence="4">
    <name type="scientific">Gongylonema pulchrum</name>
    <dbReference type="NCBI Taxonomy" id="637853"/>
    <lineage>
        <taxon>Eukaryota</taxon>
        <taxon>Metazoa</taxon>
        <taxon>Ecdysozoa</taxon>
        <taxon>Nematoda</taxon>
        <taxon>Chromadorea</taxon>
        <taxon>Rhabditida</taxon>
        <taxon>Spirurina</taxon>
        <taxon>Spiruromorpha</taxon>
        <taxon>Spiruroidea</taxon>
        <taxon>Gongylonematidae</taxon>
        <taxon>Gongylonema</taxon>
    </lineage>
</organism>
<dbReference type="Gene3D" id="3.90.226.10">
    <property type="entry name" value="2-enoyl-CoA Hydratase, Chain A, domain 1"/>
    <property type="match status" value="1"/>
</dbReference>
<evidence type="ECO:0000313" key="4">
    <source>
        <dbReference type="WBParaSite" id="GPUH_0002475901-mRNA-1"/>
    </source>
</evidence>
<accession>A0A183EUT8</accession>
<evidence type="ECO:0000259" key="1">
    <source>
        <dbReference type="PROSITE" id="PS50980"/>
    </source>
</evidence>
<dbReference type="InterPro" id="IPR049076">
    <property type="entry name" value="ACCA"/>
</dbReference>
<keyword evidence="3" id="KW-1185">Reference proteome</keyword>
<dbReference type="GO" id="GO:0006633">
    <property type="term" value="P:fatty acid biosynthetic process"/>
    <property type="evidence" value="ECO:0007669"/>
    <property type="project" value="TreeGrafter"/>
</dbReference>
<protein>
    <submittedName>
        <fullName evidence="4">CoA carboxyltransferase N-terminal domain-containing protein</fullName>
    </submittedName>
</protein>
<dbReference type="EMBL" id="UYRT01102290">
    <property type="protein sequence ID" value="VDN43251.1"/>
    <property type="molecule type" value="Genomic_DNA"/>
</dbReference>
<dbReference type="Proteomes" id="UP000271098">
    <property type="component" value="Unassembled WGS sequence"/>
</dbReference>
<dbReference type="InterPro" id="IPR029045">
    <property type="entry name" value="ClpP/crotonase-like_dom_sf"/>
</dbReference>
<feature type="domain" description="CoA carboxyltransferase N-terminal" evidence="1">
    <location>
        <begin position="36"/>
        <end position="232"/>
    </location>
</feature>
<dbReference type="SUPFAM" id="SSF52096">
    <property type="entry name" value="ClpP/crotonase"/>
    <property type="match status" value="1"/>
</dbReference>
<dbReference type="PROSITE" id="PS50980">
    <property type="entry name" value="COA_CT_NTER"/>
    <property type="match status" value="1"/>
</dbReference>
<evidence type="ECO:0000313" key="3">
    <source>
        <dbReference type="Proteomes" id="UP000271098"/>
    </source>
</evidence>
<dbReference type="OrthoDB" id="14612at2759"/>
<dbReference type="WBParaSite" id="GPUH_0002475901-mRNA-1">
    <property type="protein sequence ID" value="GPUH_0002475901-mRNA-1"/>
    <property type="gene ID" value="GPUH_0002475901"/>
</dbReference>
<gene>
    <name evidence="2" type="ORF">GPUH_LOCUS24729</name>
</gene>
<dbReference type="AlphaFoldDB" id="A0A183EUT8"/>
<proteinExistence type="predicted"/>